<protein>
    <submittedName>
        <fullName evidence="6">Glycosyltransferase</fullName>
    </submittedName>
</protein>
<dbReference type="PANTHER" id="PTHR43630:SF1">
    <property type="entry name" value="POLY-BETA-1,6-N-ACETYL-D-GLUCOSAMINE SYNTHASE"/>
    <property type="match status" value="1"/>
</dbReference>
<evidence type="ECO:0000313" key="7">
    <source>
        <dbReference type="Proteomes" id="UP001500433"/>
    </source>
</evidence>
<evidence type="ECO:0000256" key="2">
    <source>
        <dbReference type="ARBA" id="ARBA00022676"/>
    </source>
</evidence>
<keyword evidence="2" id="KW-0328">Glycosyltransferase</keyword>
<dbReference type="RefSeq" id="WP_345272595.1">
    <property type="nucleotide sequence ID" value="NZ_BAABJH010000001.1"/>
</dbReference>
<dbReference type="InterPro" id="IPR001173">
    <property type="entry name" value="Glyco_trans_2-like"/>
</dbReference>
<dbReference type="EMBL" id="BAABJH010000001">
    <property type="protein sequence ID" value="GAA4886187.1"/>
    <property type="molecule type" value="Genomic_DNA"/>
</dbReference>
<evidence type="ECO:0000256" key="3">
    <source>
        <dbReference type="ARBA" id="ARBA00022679"/>
    </source>
</evidence>
<comment type="similarity">
    <text evidence="1">Belongs to the glycosyltransferase 2 family.</text>
</comment>
<feature type="transmembrane region" description="Helical" evidence="4">
    <location>
        <begin position="284"/>
        <end position="303"/>
    </location>
</feature>
<dbReference type="Proteomes" id="UP001500433">
    <property type="component" value="Unassembled WGS sequence"/>
</dbReference>
<feature type="transmembrane region" description="Helical" evidence="4">
    <location>
        <begin position="339"/>
        <end position="363"/>
    </location>
</feature>
<evidence type="ECO:0000256" key="1">
    <source>
        <dbReference type="ARBA" id="ARBA00006739"/>
    </source>
</evidence>
<dbReference type="InterPro" id="IPR029044">
    <property type="entry name" value="Nucleotide-diphossugar_trans"/>
</dbReference>
<name>A0ABP9EVC9_9FLAO</name>
<keyword evidence="7" id="KW-1185">Reference proteome</keyword>
<dbReference type="PANTHER" id="PTHR43630">
    <property type="entry name" value="POLY-BETA-1,6-N-ACETYL-D-GLUCOSAMINE SYNTHASE"/>
    <property type="match status" value="1"/>
</dbReference>
<dbReference type="Pfam" id="PF00535">
    <property type="entry name" value="Glycos_transf_2"/>
    <property type="match status" value="1"/>
</dbReference>
<keyword evidence="4" id="KW-0472">Membrane</keyword>
<feature type="transmembrane region" description="Helical" evidence="4">
    <location>
        <begin position="309"/>
        <end position="327"/>
    </location>
</feature>
<keyword evidence="4" id="KW-0812">Transmembrane</keyword>
<feature type="transmembrane region" description="Helical" evidence="4">
    <location>
        <begin position="6"/>
        <end position="32"/>
    </location>
</feature>
<keyword evidence="3" id="KW-0808">Transferase</keyword>
<comment type="caution">
    <text evidence="6">The sequence shown here is derived from an EMBL/GenBank/DDBJ whole genome shotgun (WGS) entry which is preliminary data.</text>
</comment>
<sequence>MVFLDFVFCAFIVVVIIQAFFYIFLFGSFAFLKPKKPASKNIAISVIVCAKNESENLKTFLPSIISQDYPDFEIVLINDASHDNTLEVMHHFEKQHKNIKIVNVKGIEAFWGNKKYALTLGIKATKNAFLLFTDADCKPVSKYWIKEMSSHFSNKNSIVLGYGGYSKIEKSFLNKLIRFETLITAVHYFSFAKSGIPYMGVGRNLAYTKKEFFNANGYINHIKVRSGDDDLFVNQVATHQNTTICFSKKSFTESISKTTFKDWFKQKRRHVSTAKHYKLKHKSLLALLFISNILFWFLAIVLLISNYNWQIILSLFLFRIILQYIILGLSSKKLNESDLLIYLPFLEIFLVIAQLTIFINNLISKPNHWK</sequence>
<organism evidence="6 7">
    <name type="scientific">Flaviramulus aquimarinus</name>
    <dbReference type="NCBI Taxonomy" id="1170456"/>
    <lineage>
        <taxon>Bacteria</taxon>
        <taxon>Pseudomonadati</taxon>
        <taxon>Bacteroidota</taxon>
        <taxon>Flavobacteriia</taxon>
        <taxon>Flavobacteriales</taxon>
        <taxon>Flavobacteriaceae</taxon>
        <taxon>Flaviramulus</taxon>
    </lineage>
</organism>
<accession>A0ABP9EVC9</accession>
<keyword evidence="4" id="KW-1133">Transmembrane helix</keyword>
<evidence type="ECO:0000259" key="5">
    <source>
        <dbReference type="Pfam" id="PF00535"/>
    </source>
</evidence>
<dbReference type="Gene3D" id="3.90.550.10">
    <property type="entry name" value="Spore Coat Polysaccharide Biosynthesis Protein SpsA, Chain A"/>
    <property type="match status" value="1"/>
</dbReference>
<proteinExistence type="inferred from homology"/>
<evidence type="ECO:0000256" key="4">
    <source>
        <dbReference type="SAM" id="Phobius"/>
    </source>
</evidence>
<gene>
    <name evidence="6" type="ORF">GCM10023311_06360</name>
</gene>
<reference evidence="7" key="1">
    <citation type="journal article" date="2019" name="Int. J. Syst. Evol. Microbiol.">
        <title>The Global Catalogue of Microorganisms (GCM) 10K type strain sequencing project: providing services to taxonomists for standard genome sequencing and annotation.</title>
        <authorList>
            <consortium name="The Broad Institute Genomics Platform"/>
            <consortium name="The Broad Institute Genome Sequencing Center for Infectious Disease"/>
            <person name="Wu L."/>
            <person name="Ma J."/>
        </authorList>
    </citation>
    <scope>NUCLEOTIDE SEQUENCE [LARGE SCALE GENOMIC DNA]</scope>
    <source>
        <strain evidence="7">JCM 18274</strain>
    </source>
</reference>
<feature type="domain" description="Glycosyltransferase 2-like" evidence="5">
    <location>
        <begin position="45"/>
        <end position="178"/>
    </location>
</feature>
<evidence type="ECO:0000313" key="6">
    <source>
        <dbReference type="EMBL" id="GAA4886187.1"/>
    </source>
</evidence>
<dbReference type="SUPFAM" id="SSF53448">
    <property type="entry name" value="Nucleotide-diphospho-sugar transferases"/>
    <property type="match status" value="1"/>
</dbReference>